<keyword evidence="2 6" id="KW-0328">Glycosyltransferase</keyword>
<feature type="binding site" evidence="6">
    <location>
        <position position="12"/>
    </location>
    <ligand>
        <name>NAD(+)</name>
        <dbReference type="ChEBI" id="CHEBI:57540"/>
    </ligand>
</feature>
<keyword evidence="5 6" id="KW-0238">DNA-binding</keyword>
<dbReference type="GO" id="GO:0003677">
    <property type="term" value="F:DNA binding"/>
    <property type="evidence" value="ECO:0007669"/>
    <property type="project" value="UniProtKB-UniRule"/>
</dbReference>
<evidence type="ECO:0000256" key="6">
    <source>
        <dbReference type="PROSITE-ProRule" id="PRU01362"/>
    </source>
</evidence>
<dbReference type="GO" id="GO:0016757">
    <property type="term" value="F:glycosyltransferase activity"/>
    <property type="evidence" value="ECO:0007669"/>
    <property type="project" value="UniProtKB-UniRule"/>
</dbReference>
<evidence type="ECO:0000256" key="4">
    <source>
        <dbReference type="ARBA" id="ARBA00022695"/>
    </source>
</evidence>
<gene>
    <name evidence="8" type="ORF">BHD05_03540</name>
</gene>
<feature type="active site" evidence="6">
    <location>
        <position position="148"/>
    </location>
</feature>
<keyword evidence="9" id="KW-1185">Reference proteome</keyword>
<evidence type="ECO:0000256" key="2">
    <source>
        <dbReference type="ARBA" id="ARBA00022676"/>
    </source>
</evidence>
<sequence length="200" mass="21285">MYHVTHASNLPGILDSGALNAETSPVTDISSEEARTARRATTVAGPDSATVAEHVPFYLSPNARLWESMRAGSTDPRLAPSAHGLAAAEFVILVSTVKTVATDEASIVVTDGDATGQLTRFAATDETWKRLLYRLISDDESDALLSAEFLVKDSVPFDAVTLIGVPHDRARDAVKLALAGSSHVPRVAVHPPWFAVPTED</sequence>
<keyword evidence="3 6" id="KW-0808">Transferase</keyword>
<name>A0A7L5AK24_9MICO</name>
<comment type="similarity">
    <text evidence="6">Belongs to the DarT ADP-ribosyltransferase family.</text>
</comment>
<organism evidence="8 9">
    <name type="scientific">Marisediminicola antarctica</name>
    <dbReference type="NCBI Taxonomy" id="674079"/>
    <lineage>
        <taxon>Bacteria</taxon>
        <taxon>Bacillati</taxon>
        <taxon>Actinomycetota</taxon>
        <taxon>Actinomycetes</taxon>
        <taxon>Micrococcales</taxon>
        <taxon>Microbacteriaceae</taxon>
        <taxon>Marisediminicola</taxon>
    </lineage>
</organism>
<dbReference type="InterPro" id="IPR029494">
    <property type="entry name" value="DarT"/>
</dbReference>
<evidence type="ECO:0000259" key="7">
    <source>
        <dbReference type="PROSITE" id="PS52018"/>
    </source>
</evidence>
<comment type="catalytic activity">
    <reaction evidence="6">
        <text>a thymidine in DNA + NAD(+) = an N-(ADP-alpha-D-ribosyl)-thymidine in DNA + nicotinamide + H(+)</text>
        <dbReference type="Rhea" id="RHEA:71651"/>
        <dbReference type="Rhea" id="RHEA-COMP:13556"/>
        <dbReference type="Rhea" id="RHEA-COMP:18051"/>
        <dbReference type="ChEBI" id="CHEBI:15378"/>
        <dbReference type="ChEBI" id="CHEBI:17154"/>
        <dbReference type="ChEBI" id="CHEBI:57540"/>
        <dbReference type="ChEBI" id="CHEBI:137386"/>
        <dbReference type="ChEBI" id="CHEBI:191199"/>
    </reaction>
</comment>
<dbReference type="PROSITE" id="PS52018">
    <property type="entry name" value="DART"/>
    <property type="match status" value="1"/>
</dbReference>
<dbReference type="EMBL" id="CP017146">
    <property type="protein sequence ID" value="QHO70950.1"/>
    <property type="molecule type" value="Genomic_DNA"/>
</dbReference>
<protein>
    <recommendedName>
        <fullName evidence="7">DarT domain-containing protein</fullName>
    </recommendedName>
</protein>
<keyword evidence="1 6" id="KW-1277">Toxin-antitoxin system</keyword>
<dbReference type="Proteomes" id="UP000464507">
    <property type="component" value="Chromosome"/>
</dbReference>
<dbReference type="Pfam" id="PF14487">
    <property type="entry name" value="DarT"/>
    <property type="match status" value="1"/>
</dbReference>
<dbReference type="AlphaFoldDB" id="A0A7L5AK24"/>
<reference evidence="8 9" key="1">
    <citation type="submission" date="2016-09" db="EMBL/GenBank/DDBJ databases">
        <title>Complete genome sequence of microbes from the polar regions.</title>
        <authorList>
            <person name="Liao L."/>
            <person name="Chen B."/>
        </authorList>
    </citation>
    <scope>NUCLEOTIDE SEQUENCE [LARGE SCALE GENOMIC DNA]</scope>
    <source>
        <strain evidence="8 9">ZS314</strain>
    </source>
</reference>
<feature type="domain" description="DarT" evidence="7">
    <location>
        <begin position="1"/>
        <end position="195"/>
    </location>
</feature>
<feature type="active site" description="Proton acceptor" evidence="6">
    <location>
        <position position="38"/>
    </location>
</feature>
<evidence type="ECO:0000313" key="8">
    <source>
        <dbReference type="EMBL" id="QHO70950.1"/>
    </source>
</evidence>
<dbReference type="KEGG" id="mant:BHD05_03540"/>
<proteinExistence type="inferred from homology"/>
<feature type="binding site" evidence="6">
    <location>
        <begin position="3"/>
        <end position="5"/>
    </location>
    <ligand>
        <name>NAD(+)</name>
        <dbReference type="ChEBI" id="CHEBI:57540"/>
    </ligand>
</feature>
<evidence type="ECO:0000256" key="5">
    <source>
        <dbReference type="ARBA" id="ARBA00023125"/>
    </source>
</evidence>
<accession>A0A7L5AK24</accession>
<feature type="binding site" evidence="6">
    <location>
        <position position="38"/>
    </location>
    <ligand>
        <name>NAD(+)</name>
        <dbReference type="ChEBI" id="CHEBI:57540"/>
    </ligand>
</feature>
<keyword evidence="4 6" id="KW-0548">Nucleotidyltransferase</keyword>
<comment type="caution">
    <text evidence="6">Lacks conserved residue(s) required for the propagation of feature annotation.</text>
</comment>
<evidence type="ECO:0000256" key="3">
    <source>
        <dbReference type="ARBA" id="ARBA00022679"/>
    </source>
</evidence>
<evidence type="ECO:0000256" key="1">
    <source>
        <dbReference type="ARBA" id="ARBA00022649"/>
    </source>
</evidence>
<dbReference type="GO" id="GO:0016779">
    <property type="term" value="F:nucleotidyltransferase activity"/>
    <property type="evidence" value="ECO:0007669"/>
    <property type="project" value="UniProtKB-UniRule"/>
</dbReference>
<evidence type="ECO:0000313" key="9">
    <source>
        <dbReference type="Proteomes" id="UP000464507"/>
    </source>
</evidence>